<evidence type="ECO:0000313" key="9">
    <source>
        <dbReference type="Proteomes" id="UP001382455"/>
    </source>
</evidence>
<dbReference type="InterPro" id="IPR003661">
    <property type="entry name" value="HisK_dim/P_dom"/>
</dbReference>
<accession>A0ABU8F0T9</accession>
<evidence type="ECO:0000313" key="8">
    <source>
        <dbReference type="EMBL" id="MEI4552073.1"/>
    </source>
</evidence>
<dbReference type="GO" id="GO:0005524">
    <property type="term" value="F:ATP binding"/>
    <property type="evidence" value="ECO:0007669"/>
    <property type="project" value="UniProtKB-KW"/>
</dbReference>
<sequence length="458" mass="51047">MSDIKKQRQLLSIYTIAVIVTAIALTFVSLYFYSQVDKQWRLYSTDAQQVYSLHDKLIQKMGYGGFIHNFKNLVLRKDVDRYLPLLNQNLQDIKSTLERLKQFNQYTPESINIIGNTVDAYEQKLNIVLVMISQGKTSEQIDAVVKVDDLPALKALAQFDSELKSRLTKEGKLINNHFSVAYSVHIASIVIFLCLFAIYFIKLISANNKEHELTNKALEGARVKSDFLANMSHEIRTPLNGIMGALQLLQGNLKQGKNIDLASKALFSCRALLTIINDILDFSKIEAKRINIEQVDFSLVDVLESLSSNVLPLATEKRISFTIDKDKNISDLWIGDPVRVGQILLNLTSNAVKFTETGGVTVSVCRKQLHNINGVSFVVTDTGIGMSEDALFQLFERFTQADSSITRKFGGTGLGMAITKSLVTIMEGEISATSTINQGTQVSVFLPLAQSKKKYTGV</sequence>
<comment type="catalytic activity">
    <reaction evidence="1">
        <text>ATP + protein L-histidine = ADP + protein N-phospho-L-histidine.</text>
        <dbReference type="EC" id="2.7.13.3"/>
    </reaction>
</comment>
<dbReference type="Pfam" id="PF00512">
    <property type="entry name" value="HisKA"/>
    <property type="match status" value="1"/>
</dbReference>
<evidence type="ECO:0000256" key="5">
    <source>
        <dbReference type="ARBA" id="ARBA00022777"/>
    </source>
</evidence>
<evidence type="ECO:0000259" key="7">
    <source>
        <dbReference type="PROSITE" id="PS50109"/>
    </source>
</evidence>
<keyword evidence="9" id="KW-1185">Reference proteome</keyword>
<dbReference type="CDD" id="cd16922">
    <property type="entry name" value="HATPase_EvgS-ArcB-TorS-like"/>
    <property type="match status" value="1"/>
</dbReference>
<keyword evidence="6" id="KW-1133">Transmembrane helix</keyword>
<dbReference type="Gene3D" id="1.10.287.130">
    <property type="match status" value="1"/>
</dbReference>
<evidence type="ECO:0000256" key="6">
    <source>
        <dbReference type="SAM" id="Phobius"/>
    </source>
</evidence>
<organism evidence="8 9">
    <name type="scientific">Pseudoalteromonas spongiae</name>
    <dbReference type="NCBI Taxonomy" id="298657"/>
    <lineage>
        <taxon>Bacteria</taxon>
        <taxon>Pseudomonadati</taxon>
        <taxon>Pseudomonadota</taxon>
        <taxon>Gammaproteobacteria</taxon>
        <taxon>Alteromonadales</taxon>
        <taxon>Pseudoalteromonadaceae</taxon>
        <taxon>Pseudoalteromonas</taxon>
    </lineage>
</organism>
<dbReference type="CDD" id="cd00082">
    <property type="entry name" value="HisKA"/>
    <property type="match status" value="1"/>
</dbReference>
<keyword evidence="6" id="KW-0472">Membrane</keyword>
<protein>
    <recommendedName>
        <fullName evidence="2">histidine kinase</fullName>
        <ecNumber evidence="2">2.7.13.3</ecNumber>
    </recommendedName>
</protein>
<dbReference type="InterPro" id="IPR036890">
    <property type="entry name" value="HATPase_C_sf"/>
</dbReference>
<keyword evidence="8" id="KW-0547">Nucleotide-binding</keyword>
<dbReference type="SUPFAM" id="SSF47384">
    <property type="entry name" value="Homodimeric domain of signal transducing histidine kinase"/>
    <property type="match status" value="1"/>
</dbReference>
<dbReference type="PRINTS" id="PR00344">
    <property type="entry name" value="BCTRLSENSOR"/>
</dbReference>
<dbReference type="EC" id="2.7.13.3" evidence="2"/>
<dbReference type="InterPro" id="IPR036097">
    <property type="entry name" value="HisK_dim/P_sf"/>
</dbReference>
<dbReference type="InterPro" id="IPR005467">
    <property type="entry name" value="His_kinase_dom"/>
</dbReference>
<dbReference type="RefSeq" id="WP_336436925.1">
    <property type="nucleotide sequence ID" value="NZ_JBAWKS010000002.1"/>
</dbReference>
<dbReference type="EMBL" id="JBAWKS010000002">
    <property type="protein sequence ID" value="MEI4552073.1"/>
    <property type="molecule type" value="Genomic_DNA"/>
</dbReference>
<dbReference type="SMART" id="SM00388">
    <property type="entry name" value="HisKA"/>
    <property type="match status" value="1"/>
</dbReference>
<evidence type="ECO:0000256" key="3">
    <source>
        <dbReference type="ARBA" id="ARBA00022553"/>
    </source>
</evidence>
<evidence type="ECO:0000256" key="1">
    <source>
        <dbReference type="ARBA" id="ARBA00000085"/>
    </source>
</evidence>
<reference evidence="8 9" key="1">
    <citation type="submission" date="2023-12" db="EMBL/GenBank/DDBJ databases">
        <title>Friends and Foes: Symbiotic and Algicidal bacterial influence on Karenia brevis blooms.</title>
        <authorList>
            <person name="Fei C."/>
            <person name="Mohamed A.R."/>
            <person name="Booker A."/>
            <person name="Arshad M."/>
            <person name="Klass S."/>
            <person name="Ahn S."/>
            <person name="Gilbert P.M."/>
            <person name="Heil C.A."/>
            <person name="Martinez J.M."/>
            <person name="Amin S.A."/>
        </authorList>
    </citation>
    <scope>NUCLEOTIDE SEQUENCE [LARGE SCALE GENOMIC DNA]</scope>
    <source>
        <strain evidence="8 9">CE15</strain>
    </source>
</reference>
<evidence type="ECO:0000256" key="2">
    <source>
        <dbReference type="ARBA" id="ARBA00012438"/>
    </source>
</evidence>
<dbReference type="InterPro" id="IPR004358">
    <property type="entry name" value="Sig_transdc_His_kin-like_C"/>
</dbReference>
<feature type="transmembrane region" description="Helical" evidence="6">
    <location>
        <begin position="12"/>
        <end position="33"/>
    </location>
</feature>
<feature type="transmembrane region" description="Helical" evidence="6">
    <location>
        <begin position="180"/>
        <end position="201"/>
    </location>
</feature>
<dbReference type="Gene3D" id="3.30.565.10">
    <property type="entry name" value="Histidine kinase-like ATPase, C-terminal domain"/>
    <property type="match status" value="1"/>
</dbReference>
<proteinExistence type="predicted"/>
<dbReference type="SMART" id="SM00387">
    <property type="entry name" value="HATPase_c"/>
    <property type="match status" value="1"/>
</dbReference>
<keyword evidence="8" id="KW-0067">ATP-binding</keyword>
<keyword evidence="5" id="KW-0418">Kinase</keyword>
<keyword evidence="6" id="KW-0812">Transmembrane</keyword>
<name>A0ABU8F0T9_9GAMM</name>
<keyword evidence="4" id="KW-0808">Transferase</keyword>
<dbReference type="SUPFAM" id="SSF55874">
    <property type="entry name" value="ATPase domain of HSP90 chaperone/DNA topoisomerase II/histidine kinase"/>
    <property type="match status" value="1"/>
</dbReference>
<dbReference type="Proteomes" id="UP001382455">
    <property type="component" value="Unassembled WGS sequence"/>
</dbReference>
<dbReference type="PANTHER" id="PTHR43047">
    <property type="entry name" value="TWO-COMPONENT HISTIDINE PROTEIN KINASE"/>
    <property type="match status" value="1"/>
</dbReference>
<gene>
    <name evidence="8" type="ORF">WAE96_20515</name>
</gene>
<keyword evidence="3" id="KW-0597">Phosphoprotein</keyword>
<dbReference type="PROSITE" id="PS50109">
    <property type="entry name" value="HIS_KIN"/>
    <property type="match status" value="1"/>
</dbReference>
<dbReference type="Pfam" id="PF02518">
    <property type="entry name" value="HATPase_c"/>
    <property type="match status" value="1"/>
</dbReference>
<evidence type="ECO:0000256" key="4">
    <source>
        <dbReference type="ARBA" id="ARBA00022679"/>
    </source>
</evidence>
<dbReference type="PANTHER" id="PTHR43047:SF64">
    <property type="entry name" value="HISTIDINE KINASE CONTAINING CHEY-HOMOLOGOUS RECEIVER DOMAIN AND PAS DOMAIN-RELATED"/>
    <property type="match status" value="1"/>
</dbReference>
<dbReference type="InterPro" id="IPR003594">
    <property type="entry name" value="HATPase_dom"/>
</dbReference>
<comment type="caution">
    <text evidence="8">The sequence shown here is derived from an EMBL/GenBank/DDBJ whole genome shotgun (WGS) entry which is preliminary data.</text>
</comment>
<feature type="domain" description="Histidine kinase" evidence="7">
    <location>
        <begin position="230"/>
        <end position="450"/>
    </location>
</feature>